<organism evidence="3">
    <name type="scientific">Polytomella parva</name>
    <dbReference type="NCBI Taxonomy" id="51329"/>
    <lineage>
        <taxon>Eukaryota</taxon>
        <taxon>Viridiplantae</taxon>
        <taxon>Chlorophyta</taxon>
        <taxon>core chlorophytes</taxon>
        <taxon>Chlorophyceae</taxon>
        <taxon>CS clade</taxon>
        <taxon>Chlamydomonadales</taxon>
        <taxon>Chlamydomonadaceae</taxon>
        <taxon>Polytomella</taxon>
    </lineage>
</organism>
<proteinExistence type="inferred from homology"/>
<dbReference type="PANTHER" id="PTHR31088">
    <property type="entry name" value="MEMBRANE-ASSOCIATED PROTEIN VIPP1, CHLOROPLASTIC"/>
    <property type="match status" value="1"/>
</dbReference>
<accession>A0A7S0VES6</accession>
<evidence type="ECO:0000313" key="3">
    <source>
        <dbReference type="EMBL" id="CAD8785017.1"/>
    </source>
</evidence>
<comment type="similarity">
    <text evidence="1">Belongs to the PspA/Vipp/IM30 family.</text>
</comment>
<sequence>MSLLNASTRLPSRASVTRKVVKAVPFPRKIQVISYGRHHSHKRNIIAHANLVQRIYRVISAWANNLVNRAEDPEKLLDHVVEEMQGDLVRMRHAAATIFSQKKQIENKHKQMQINANDWLRRAELAVSKGEDDLAKEALRRRRAFEDQAAALAPQLEQLTSACESVLSNTRILEGKIQEALAKKETLKARAASARTSAQVQEMLGGLSAGSNMGSAVAAFEKMEQKVVEMEAQTEGARLLAPPGTGGDSTEAQFRLLEGTKVEDDLDALKRGELRSDGGYESASNNSRGKMVALPDRPRIIDVFDVEIESLRKRVGSSERDKL</sequence>
<dbReference type="Pfam" id="PF04012">
    <property type="entry name" value="PspA_IM30"/>
    <property type="match status" value="1"/>
</dbReference>
<feature type="coiled-coil region" evidence="2">
    <location>
        <begin position="170"/>
        <end position="197"/>
    </location>
</feature>
<evidence type="ECO:0008006" key="4">
    <source>
        <dbReference type="Google" id="ProtNLM"/>
    </source>
</evidence>
<dbReference type="PANTHER" id="PTHR31088:SF6">
    <property type="entry name" value="PHAGE SHOCK PROTEIN A"/>
    <property type="match status" value="1"/>
</dbReference>
<reference evidence="3" key="1">
    <citation type="submission" date="2021-01" db="EMBL/GenBank/DDBJ databases">
        <authorList>
            <person name="Corre E."/>
            <person name="Pelletier E."/>
            <person name="Niang G."/>
            <person name="Scheremetjew M."/>
            <person name="Finn R."/>
            <person name="Kale V."/>
            <person name="Holt S."/>
            <person name="Cochrane G."/>
            <person name="Meng A."/>
            <person name="Brown T."/>
            <person name="Cohen L."/>
        </authorList>
    </citation>
    <scope>NUCLEOTIDE SEQUENCE</scope>
    <source>
        <strain evidence="3">SAG 63-3</strain>
    </source>
</reference>
<dbReference type="EMBL" id="HBFM01027124">
    <property type="protein sequence ID" value="CAD8785017.1"/>
    <property type="molecule type" value="Transcribed_RNA"/>
</dbReference>
<evidence type="ECO:0000256" key="2">
    <source>
        <dbReference type="SAM" id="Coils"/>
    </source>
</evidence>
<dbReference type="AlphaFoldDB" id="A0A7S0VES6"/>
<name>A0A7S0VES6_9CHLO</name>
<dbReference type="InterPro" id="IPR007157">
    <property type="entry name" value="PspA_VIPP1"/>
</dbReference>
<protein>
    <recommendedName>
        <fullName evidence="4">PspA/IM30 family protein</fullName>
    </recommendedName>
</protein>
<evidence type="ECO:0000256" key="1">
    <source>
        <dbReference type="ARBA" id="ARBA00043985"/>
    </source>
</evidence>
<gene>
    <name evidence="3" type="ORF">PPAR00522_LOCUS17555</name>
</gene>
<keyword evidence="2" id="KW-0175">Coiled coil</keyword>